<feature type="region of interest" description="Disordered" evidence="1">
    <location>
        <begin position="118"/>
        <end position="143"/>
    </location>
</feature>
<keyword evidence="4" id="KW-1185">Reference proteome</keyword>
<dbReference type="OrthoDB" id="45376at2759"/>
<organism evidence="3 4">
    <name type="scientific">Triparma retinervis</name>
    <dbReference type="NCBI Taxonomy" id="2557542"/>
    <lineage>
        <taxon>Eukaryota</taxon>
        <taxon>Sar</taxon>
        <taxon>Stramenopiles</taxon>
        <taxon>Ochrophyta</taxon>
        <taxon>Bolidophyceae</taxon>
        <taxon>Parmales</taxon>
        <taxon>Triparmaceae</taxon>
        <taxon>Triparma</taxon>
    </lineage>
</organism>
<name>A0A9W6Z9U4_9STRA</name>
<dbReference type="Proteomes" id="UP001165082">
    <property type="component" value="Unassembled WGS sequence"/>
</dbReference>
<evidence type="ECO:0000313" key="4">
    <source>
        <dbReference type="Proteomes" id="UP001165082"/>
    </source>
</evidence>
<feature type="chain" id="PRO_5040813202" evidence="2">
    <location>
        <begin position="19"/>
        <end position="143"/>
    </location>
</feature>
<dbReference type="EMBL" id="BRXZ01000520">
    <property type="protein sequence ID" value="GMH46530.1"/>
    <property type="molecule type" value="Genomic_DNA"/>
</dbReference>
<keyword evidence="2" id="KW-0732">Signal</keyword>
<evidence type="ECO:0000256" key="2">
    <source>
        <dbReference type="SAM" id="SignalP"/>
    </source>
</evidence>
<comment type="caution">
    <text evidence="3">The sequence shown here is derived from an EMBL/GenBank/DDBJ whole genome shotgun (WGS) entry which is preliminary data.</text>
</comment>
<evidence type="ECO:0000313" key="3">
    <source>
        <dbReference type="EMBL" id="GMH46530.1"/>
    </source>
</evidence>
<feature type="signal peptide" evidence="2">
    <location>
        <begin position="1"/>
        <end position="18"/>
    </location>
</feature>
<proteinExistence type="predicted"/>
<accession>A0A9W6Z9U4</accession>
<gene>
    <name evidence="3" type="ORF">TrRE_jg8404</name>
</gene>
<reference evidence="3" key="1">
    <citation type="submission" date="2022-07" db="EMBL/GenBank/DDBJ databases">
        <title>Genome analysis of Parmales, a sister group of diatoms, reveals the evolutionary specialization of diatoms from phago-mixotrophs to photoautotrophs.</title>
        <authorList>
            <person name="Ban H."/>
            <person name="Sato S."/>
            <person name="Yoshikawa S."/>
            <person name="Kazumasa Y."/>
            <person name="Nakamura Y."/>
            <person name="Ichinomiya M."/>
            <person name="Saitoh K."/>
            <person name="Sato N."/>
            <person name="Blanc-Mathieu R."/>
            <person name="Endo H."/>
            <person name="Kuwata A."/>
            <person name="Ogata H."/>
        </authorList>
    </citation>
    <scope>NUCLEOTIDE SEQUENCE</scope>
</reference>
<sequence length="143" mass="15292">MKLSLCIAALFAVDTVNGFTFVAPSRAPMKLFSEEATDVVDEVDAPPAAPAFKAGFKKGQLNMINKKIAGADAAGFGSVAKEVEDLITEAAGRNFLAKARKRLNNRAKELGVSFDPKEFASSAPAEKARKEKQDAFVKAKIED</sequence>
<evidence type="ECO:0000256" key="1">
    <source>
        <dbReference type="SAM" id="MobiDB-lite"/>
    </source>
</evidence>
<protein>
    <submittedName>
        <fullName evidence="3">Uncharacterized protein</fullName>
    </submittedName>
</protein>
<dbReference type="AlphaFoldDB" id="A0A9W6Z9U4"/>
<feature type="compositionally biased region" description="Basic and acidic residues" evidence="1">
    <location>
        <begin position="126"/>
        <end position="143"/>
    </location>
</feature>